<protein>
    <submittedName>
        <fullName evidence="1">3-deoxy-7-phosphoheptulonate synthase</fullName>
        <ecNumber evidence="1">2.5.1.54</ecNumber>
    </submittedName>
</protein>
<organism evidence="1 2">
    <name type="scientific">Zoogloea oleivorans</name>
    <dbReference type="NCBI Taxonomy" id="1552750"/>
    <lineage>
        <taxon>Bacteria</taxon>
        <taxon>Pseudomonadati</taxon>
        <taxon>Pseudomonadota</taxon>
        <taxon>Betaproteobacteria</taxon>
        <taxon>Rhodocyclales</taxon>
        <taxon>Zoogloeaceae</taxon>
        <taxon>Zoogloea</taxon>
    </lineage>
</organism>
<name>A0A6C2C2K8_9RHOO</name>
<gene>
    <name evidence="1" type="ORF">ETQ85_25955</name>
</gene>
<dbReference type="EMBL" id="SDKK01000102">
    <property type="protein sequence ID" value="TYC48022.1"/>
    <property type="molecule type" value="Genomic_DNA"/>
</dbReference>
<dbReference type="GO" id="GO:0003849">
    <property type="term" value="F:3-deoxy-7-phosphoheptulonate synthase activity"/>
    <property type="evidence" value="ECO:0007669"/>
    <property type="project" value="UniProtKB-EC"/>
</dbReference>
<feature type="non-terminal residue" evidence="1">
    <location>
        <position position="1"/>
    </location>
</feature>
<dbReference type="EC" id="2.5.1.54" evidence="1"/>
<dbReference type="Proteomes" id="UP000389128">
    <property type="component" value="Unassembled WGS sequence"/>
</dbReference>
<evidence type="ECO:0000313" key="2">
    <source>
        <dbReference type="Proteomes" id="UP000389128"/>
    </source>
</evidence>
<accession>A0A6C2C2K8</accession>
<evidence type="ECO:0000313" key="1">
    <source>
        <dbReference type="EMBL" id="TYC48022.1"/>
    </source>
</evidence>
<comment type="caution">
    <text evidence="1">The sequence shown here is derived from an EMBL/GenBank/DDBJ whole genome shotgun (WGS) entry which is preliminary data.</text>
</comment>
<reference evidence="1 2" key="1">
    <citation type="submission" date="2019-01" db="EMBL/GenBank/DDBJ databases">
        <title>Zoogloea oleivorans genome sequencing and assembly.</title>
        <authorList>
            <person name="Tancsics A."/>
            <person name="Farkas M."/>
            <person name="Kriszt B."/>
            <person name="Maroti G."/>
            <person name="Horvath B."/>
        </authorList>
    </citation>
    <scope>NUCLEOTIDE SEQUENCE [LARGE SCALE GENOMIC DNA]</scope>
    <source>
        <strain evidence="1 2">Buc</strain>
    </source>
</reference>
<keyword evidence="2" id="KW-1185">Reference proteome</keyword>
<dbReference type="InterPro" id="IPR013785">
    <property type="entry name" value="Aldolase_TIM"/>
</dbReference>
<sequence>DVNEAGLPAGTEALDPIAPQYYGDLISWTATARSRLKCNTPIW</sequence>
<dbReference type="SUPFAM" id="SSF51569">
    <property type="entry name" value="Aldolase"/>
    <property type="match status" value="1"/>
</dbReference>
<dbReference type="AlphaFoldDB" id="A0A6C2C2K8"/>
<proteinExistence type="predicted"/>
<keyword evidence="1" id="KW-0808">Transferase</keyword>
<dbReference type="Gene3D" id="3.20.20.70">
    <property type="entry name" value="Aldolase class I"/>
    <property type="match status" value="1"/>
</dbReference>